<reference evidence="5 6" key="1">
    <citation type="submission" date="2018-09" db="EMBL/GenBank/DDBJ databases">
        <title>Paenibacillus SK2017-BO5.</title>
        <authorList>
            <person name="Piskunova J.V."/>
            <person name="Dubiley S.A."/>
            <person name="Severinov K.V."/>
        </authorList>
    </citation>
    <scope>NUCLEOTIDE SEQUENCE [LARGE SCALE GENOMIC DNA]</scope>
    <source>
        <strain evidence="5 6">BO5</strain>
    </source>
</reference>
<dbReference type="PANTHER" id="PTHR43308:SF5">
    <property type="entry name" value="S-LAYER PROTEIN _ PEPTIDOGLYCAN ENDO-BETA-N-ACETYLGLUCOSAMINIDASE"/>
    <property type="match status" value="1"/>
</dbReference>
<comment type="caution">
    <text evidence="5">The sequence shown here is derived from an EMBL/GenBank/DDBJ whole genome shotgun (WGS) entry which is preliminary data.</text>
</comment>
<dbReference type="InterPro" id="IPR051465">
    <property type="entry name" value="Cell_Envelope_Struct_Comp"/>
</dbReference>
<dbReference type="Pfam" id="PF00395">
    <property type="entry name" value="SLH"/>
    <property type="match status" value="3"/>
</dbReference>
<evidence type="ECO:0000313" key="5">
    <source>
        <dbReference type="EMBL" id="RJG25148.1"/>
    </source>
</evidence>
<feature type="signal peptide" evidence="3">
    <location>
        <begin position="1"/>
        <end position="31"/>
    </location>
</feature>
<evidence type="ECO:0000256" key="3">
    <source>
        <dbReference type="SAM" id="SignalP"/>
    </source>
</evidence>
<dbReference type="PROSITE" id="PS51272">
    <property type="entry name" value="SLH"/>
    <property type="match status" value="3"/>
</dbReference>
<feature type="compositionally biased region" description="Low complexity" evidence="2">
    <location>
        <begin position="2398"/>
        <end position="2415"/>
    </location>
</feature>
<name>A0A3A3GKP9_PANTH</name>
<dbReference type="Gene3D" id="3.10.20.320">
    <property type="entry name" value="Putative peptidoglycan bound protein (lpxtg motif)"/>
    <property type="match status" value="3"/>
</dbReference>
<organism evidence="5 6">
    <name type="scientific">Paenibacillus thiaminolyticus</name>
    <name type="common">Bacillus thiaminolyticus</name>
    <dbReference type="NCBI Taxonomy" id="49283"/>
    <lineage>
        <taxon>Bacteria</taxon>
        <taxon>Bacillati</taxon>
        <taxon>Bacillota</taxon>
        <taxon>Bacilli</taxon>
        <taxon>Bacillales</taxon>
        <taxon>Paenibacillaceae</taxon>
        <taxon>Paenibacillus</taxon>
    </lineage>
</organism>
<dbReference type="Pfam" id="PF06458">
    <property type="entry name" value="MucBP"/>
    <property type="match status" value="9"/>
</dbReference>
<keyword evidence="3" id="KW-0732">Signal</keyword>
<evidence type="ECO:0000256" key="1">
    <source>
        <dbReference type="ARBA" id="ARBA00022737"/>
    </source>
</evidence>
<dbReference type="InterPro" id="IPR009459">
    <property type="entry name" value="MucBP_dom"/>
</dbReference>
<dbReference type="InterPro" id="IPR001119">
    <property type="entry name" value="SLH_dom"/>
</dbReference>
<sequence length="2660" mass="290440">MKYRMKLWRQALALFLSLLLLLQAVPFYALNASASADEDGDFQAWGENVPKANRMDVNWEPPDDGNDYGYLYYQRKYEPLLPEDMQEQFETRSTKYNKPVNVLVVYPGSSGFYTARNQSYIQYWLQGTSGVGDIDNLLRITDVSQANFNADPDAYLKNSEGKYVFDVVIIGVADLNGSVSTSDAAVTAIEDFIKTGRGVLFGHDTIIDRTNSNVGTGLENITSSTANRGEGWQYTKLRHYAGIIANSNVARLAHQTTRALVVRDGFLLKYPNTIKPGDILPVNNTHVNGSSAKGTIWLQFANANGTLYQGDDTVGYDDGTGYALYHSNYYLTTYHNTAFIQTGHTTNANIPVAERNIIANTVFFLAQLTHDTKLNDNAATDEAPPDAPVASYHSANGTAQYKTLITAKDNGTTYQGYVEAIDQNPNISERKKSNIFEEKVTSGTKGYLIHKSENADDDPLTYAEMDENNNPVVPAQYLHNDDIDGLLFTLNNSDTGYIHVRAVDWAGNAGPVSHINIGDLMPSFTVNIIGKVQGKTEPQEPLYTIPLQMRANDEPFRFPALTVPGYKLTEPESGFIEINPATAEQEQPFVFWYTDNMTTVTIKAMYEGTATPIESFSEYRVAAEIGKPFSHDPPVIRGFDYEGAANNSTTPDGNSIASVAANGENEIIFYYTKQTTEKGLIINIVDVDNIPLGTVYRSLMKGVPQDMTYPNDPKSVEGLEVLKHYTYKSVEPETVTYDGVNDINVTYVYERIKRTVRVAAYDEATGAKITDIHSEDLTVGDTHQIQAPPSLTHDGVDYSIIGETSQDIYVANGSTPVEIKFYYKAATKGTVHVVAWYDTNGSGTYEPGIDQVIQSYDLSGTVGSSIPIPAPTIHGWLLAGGEAESVTATVSADAQTIYFQYDKDVWTVEVQFMDYLSGAEITTLGAISYEVPKGDPLTVYAPNVPDYILTPGAVNTNPITYPIVDENKTATFYYTPLEDAIDAAYVDVTIKGVSNGLTLYSYTKRILKGTEPITLRDEADVFSIPGYVLDAGQNHVFTPDGSVTEMIFTYTSTAATVTINMVDGSGNEVTPSFNVAATTGESFSYTAPSVSGYNLEGALTQTIPSVSSVNNSLTFVYSQASGNVTVVLKEGGRIIKTVSETFGVNETREIPVPDLAADYYTALSTAETVTYRGTALTVEYQYTKDLVDIPVQAVDYLTNDVLDTVTLANQRKGESLTVGAPDVADHVLVGSHTKTAIADGSEVIFKYRTLANDEVAVKAVSQDGVSLQSYVMSGTVGETVSAMAPGILGWRLTTGAIQQALVGTDKEIAFTYEADVVTITVKAIDEQGAPIGEATFQTARGGSFEAHAPHVPGYVLDDEKTKELTYVVSDTSVTFRYKSIEDVVPDYTVTITVIGESATEELYQYDITRPKNSGAFEVDAFQVRGYKLINSSPVSVTVGDKDETVTFDYDTLATVVAIRMVDGSGNEVAPSFNVAATMGDSFSYSAPYVSGYNLEGAITQTISSVSSADSRLTFEYSQASGNVTVVLKEGSRIIKTLSETFAVNETREIPVPDLAADHYTALSTADTVTYRGTALTVEYQYTKDLVDIPVKAVDYVTSDVLDTVTLANQRKGEALTIGAPNVADYVLVGSQTHTAIADGSEVIFHYKTVANDEVAVKVVSEDGVLLQSYMMSGTIGETVYATAPSILGWRLTSGANQQALIGTDKEIVFTYAADVVTVTVKAINEQGLSIGEESFQTARGGSFKAYAPHVSGYVLDDESAKELIDVAADTHVTFRYKSIEDVVPDYTVTITVIGKSGTEELYKYDITRPKNSGAFEVDAFEVKGYNLINSSPASVTVGDKDETVTFDYETLATVVAIRMVDGSGNEVAPSFNVAATTGDSFSYNAPYVSGYNLEGAITQTISSVSSANNSLTFAYSQASGNVTVVLKEGGRIIKTASETFAVNETREIPVPDLAADHYTAISTAESVTYNGTALTVEYQYTKDLVDIPVQAVDYLTNDVLDTVIVASQRKGEAVTVGAPNVADYVLVGSQTQTAIADGSEVIFKYRTVANDEVAVKAVSEDGVLLQSYVMSGAVGETVKATAPSILGWKLTSGANQQALIGTDSEIVFTYATDVVTITVKAVDEQGASIGEETFQTARGGSFKAHAPHVSGYVLYDESTKELSDVAADATVTFSYKKINIETYRVTVHYVDQESKEMLRDSSIYSGKEGEVLWLRADQITVTGVVYTPLTYNELYTITTDPVQEYTFEYIEGEDADVQLLTIHHLEAGTNQVLNDSELVKGRSGEEIRYLATPITVSGVIYKPEMPDYSYTFDERQDQALPIFYVKDVSQTVRQVMVKYVDQGTGRELVAPMTMSGKPGDAVTLTPVYVPDYTPVKSSHMYTFSEQEGQEYTFYYTKNSSNSGNTDSGNTDTSPSPEIPPNPAPEGPIGPETEPPQLEEDTPKLEMEHHYNYITGYPDGTIRPENRISREEVAAIFYRLMENESREHYMSDKNSFSDVTGSRWSNKHISTLEHAGMITGYSDGTFKPGNFITRAEFAAIASRFDKLNDQPNDMFSDVFGHWAKKYIVSAANKGWIKGYPDGTFKPNQYITRAEAMAFINSMLNRKVKANDIHDHAKPWPDNKPGKWYYTHVLEATNYHDYSRNEDGYEVWQAVHPDRIHP</sequence>
<proteinExistence type="predicted"/>
<feature type="chain" id="PRO_5038839547" evidence="3">
    <location>
        <begin position="32"/>
        <end position="2660"/>
    </location>
</feature>
<feature type="compositionally biased region" description="Pro residues" evidence="2">
    <location>
        <begin position="2416"/>
        <end position="2427"/>
    </location>
</feature>
<evidence type="ECO:0000256" key="2">
    <source>
        <dbReference type="SAM" id="MobiDB-lite"/>
    </source>
</evidence>
<feature type="domain" description="SLH" evidence="4">
    <location>
        <begin position="2549"/>
        <end position="2612"/>
    </location>
</feature>
<feature type="domain" description="SLH" evidence="4">
    <location>
        <begin position="2427"/>
        <end position="2490"/>
    </location>
</feature>
<evidence type="ECO:0000313" key="6">
    <source>
        <dbReference type="Proteomes" id="UP000266177"/>
    </source>
</evidence>
<feature type="region of interest" description="Disordered" evidence="2">
    <location>
        <begin position="2396"/>
        <end position="2438"/>
    </location>
</feature>
<feature type="domain" description="SLH" evidence="4">
    <location>
        <begin position="2491"/>
        <end position="2548"/>
    </location>
</feature>
<evidence type="ECO:0000259" key="4">
    <source>
        <dbReference type="PROSITE" id="PS51272"/>
    </source>
</evidence>
<dbReference type="EMBL" id="QYZD01000004">
    <property type="protein sequence ID" value="RJG25148.1"/>
    <property type="molecule type" value="Genomic_DNA"/>
</dbReference>
<dbReference type="PANTHER" id="PTHR43308">
    <property type="entry name" value="OUTER MEMBRANE PROTEIN ALPHA-RELATED"/>
    <property type="match status" value="1"/>
</dbReference>
<dbReference type="RefSeq" id="WP_119792018.1">
    <property type="nucleotide sequence ID" value="NZ_QYZD01000004.1"/>
</dbReference>
<protein>
    <submittedName>
        <fullName evidence="5">DUF5057 domain-containing protein</fullName>
    </submittedName>
</protein>
<dbReference type="OrthoDB" id="283370at2"/>
<dbReference type="Proteomes" id="UP000266177">
    <property type="component" value="Unassembled WGS sequence"/>
</dbReference>
<accession>A0A3A3GKP9</accession>
<gene>
    <name evidence="5" type="ORF">DQX05_06675</name>
</gene>
<keyword evidence="1" id="KW-0677">Repeat</keyword>